<keyword evidence="1" id="KW-1133">Transmembrane helix</keyword>
<dbReference type="KEGG" id="crq:GCK72_024245"/>
<evidence type="ECO:0000313" key="4">
    <source>
        <dbReference type="Proteomes" id="UP000483820"/>
    </source>
</evidence>
<accession>A0A6A5FZM5</accession>
<feature type="chain" id="PRO_5025410730" evidence="2">
    <location>
        <begin position="26"/>
        <end position="155"/>
    </location>
</feature>
<dbReference type="EMBL" id="WUAV01000006">
    <property type="protein sequence ID" value="KAF1747779.1"/>
    <property type="molecule type" value="Genomic_DNA"/>
</dbReference>
<proteinExistence type="predicted"/>
<keyword evidence="2" id="KW-0732">Signal</keyword>
<sequence>MVIMILFKLVLILSFLGSPIKGSIGKPKSDHLTTEKSPIVHTNLEHFLYMVENSEISMDQKDVEVLKAMVSTPPTPKHRELLTQYLIFVTVIVTVVVVFLYTKRLLQEIRLLKVNRKQNTKLSELPFLRWFKRQRNDNLDSGMNVAYVNSIYQDV</sequence>
<name>A0A6A5FZM5_CAERE</name>
<dbReference type="RefSeq" id="XP_003118087.2">
    <property type="nucleotide sequence ID" value="XM_003118039.2"/>
</dbReference>
<dbReference type="Proteomes" id="UP000483820">
    <property type="component" value="Chromosome X"/>
</dbReference>
<dbReference type="AlphaFoldDB" id="A0A6A5FZM5"/>
<protein>
    <submittedName>
        <fullName evidence="3">Uncharacterized protein</fullName>
    </submittedName>
</protein>
<organism evidence="3 4">
    <name type="scientific">Caenorhabditis remanei</name>
    <name type="common">Caenorhabditis vulgaris</name>
    <dbReference type="NCBI Taxonomy" id="31234"/>
    <lineage>
        <taxon>Eukaryota</taxon>
        <taxon>Metazoa</taxon>
        <taxon>Ecdysozoa</taxon>
        <taxon>Nematoda</taxon>
        <taxon>Chromadorea</taxon>
        <taxon>Rhabditida</taxon>
        <taxon>Rhabditina</taxon>
        <taxon>Rhabditomorpha</taxon>
        <taxon>Rhabditoidea</taxon>
        <taxon>Rhabditidae</taxon>
        <taxon>Peloderinae</taxon>
        <taxon>Caenorhabditis</taxon>
    </lineage>
</organism>
<feature type="transmembrane region" description="Helical" evidence="1">
    <location>
        <begin position="82"/>
        <end position="101"/>
    </location>
</feature>
<dbReference type="CTD" id="9823856"/>
<reference evidence="3 4" key="1">
    <citation type="submission" date="2019-12" db="EMBL/GenBank/DDBJ databases">
        <title>Chromosome-level assembly of the Caenorhabditis remanei genome.</title>
        <authorList>
            <person name="Teterina A.A."/>
            <person name="Willis J.H."/>
            <person name="Phillips P.C."/>
        </authorList>
    </citation>
    <scope>NUCLEOTIDE SEQUENCE [LARGE SCALE GENOMIC DNA]</scope>
    <source>
        <strain evidence="3 4">PX506</strain>
        <tissue evidence="3">Whole organism</tissue>
    </source>
</reference>
<evidence type="ECO:0000256" key="2">
    <source>
        <dbReference type="SAM" id="SignalP"/>
    </source>
</evidence>
<evidence type="ECO:0000256" key="1">
    <source>
        <dbReference type="SAM" id="Phobius"/>
    </source>
</evidence>
<dbReference type="GeneID" id="9823856"/>
<comment type="caution">
    <text evidence="3">The sequence shown here is derived from an EMBL/GenBank/DDBJ whole genome shotgun (WGS) entry which is preliminary data.</text>
</comment>
<feature type="signal peptide" evidence="2">
    <location>
        <begin position="1"/>
        <end position="25"/>
    </location>
</feature>
<evidence type="ECO:0000313" key="3">
    <source>
        <dbReference type="EMBL" id="KAF1747779.1"/>
    </source>
</evidence>
<keyword evidence="1" id="KW-0812">Transmembrane</keyword>
<keyword evidence="1" id="KW-0472">Membrane</keyword>
<gene>
    <name evidence="3" type="ORF">GCK72_024245</name>
</gene>